<dbReference type="PANTHER" id="PTHR10039">
    <property type="entry name" value="AMELOGENIN"/>
    <property type="match status" value="1"/>
</dbReference>
<proteinExistence type="predicted"/>
<organism evidence="3 4">
    <name type="scientific">Psilocybe cf. subviscida</name>
    <dbReference type="NCBI Taxonomy" id="2480587"/>
    <lineage>
        <taxon>Eukaryota</taxon>
        <taxon>Fungi</taxon>
        <taxon>Dikarya</taxon>
        <taxon>Basidiomycota</taxon>
        <taxon>Agaricomycotina</taxon>
        <taxon>Agaricomycetes</taxon>
        <taxon>Agaricomycetidae</taxon>
        <taxon>Agaricales</taxon>
        <taxon>Agaricineae</taxon>
        <taxon>Strophariaceae</taxon>
        <taxon>Psilocybe</taxon>
    </lineage>
</organism>
<dbReference type="PANTHER" id="PTHR10039:SF14">
    <property type="entry name" value="NACHT DOMAIN-CONTAINING PROTEIN"/>
    <property type="match status" value="1"/>
</dbReference>
<dbReference type="Gene3D" id="3.40.50.300">
    <property type="entry name" value="P-loop containing nucleotide triphosphate hydrolases"/>
    <property type="match status" value="1"/>
</dbReference>
<sequence length="607" mass="67725">MSRATLKPAAQKMLTLVRDNYSLAKDSFRTALIYSAIGNWLMEDSKLIDARSFVTAKTHSQLPSRLVLLFAVRCSHCRLPHMAQDRSLRLLTASTGTTKKNSRVRWARLGQGREDIDWGPASRLMTRAHGLEKRVHSIPSRTISFQVYKLHLSLTLPYMSQSTSGKSGTQNGDGVSMFRDASNINFHNSTLITNGSRGTDKKKKITDAMALLGSRAEKGAPYDAGAREDVPNVMNTPGALPLMWMYGPAGSGKTTIMQTVAETFDKEGTLATSFFFSRLSAARPRDKQNFVITMAHQLSLSIPALQQPLVDTLSDPSILSKSLVKQLDSLIINPLRALNPAQVGPLCIFMVDGLDECNNDAAQRDVLDLLERLLDQTPHRVRILVASRSLSHIQSFFVRASIRERIQTTPLDNDYQSDMDIHRYFVSKSEGIRGDHPARSELPFEWPSHSDIDVLVKRASGQFIYASVVMKFIADHGRHPDESLQTIIRSKASSNARPYEELDAIYAQVLSTIEPQNLEFVYALMGCLILDEYRYCFAKVAQNQGTAQIDSLFSIPAGTTASRTNRIYPLITVGSKGGMKFSHASFPEYLLDRSRSKNFFLDMQKVH</sequence>
<keyword evidence="4" id="KW-1185">Reference proteome</keyword>
<dbReference type="SUPFAM" id="SSF52540">
    <property type="entry name" value="P-loop containing nucleoside triphosphate hydrolases"/>
    <property type="match status" value="1"/>
</dbReference>
<dbReference type="InterPro" id="IPR007111">
    <property type="entry name" value="NACHT_NTPase"/>
</dbReference>
<evidence type="ECO:0000313" key="3">
    <source>
        <dbReference type="EMBL" id="KAF5314499.1"/>
    </source>
</evidence>
<dbReference type="PROSITE" id="PS50837">
    <property type="entry name" value="NACHT"/>
    <property type="match status" value="1"/>
</dbReference>
<dbReference type="AlphaFoldDB" id="A0A8H5B0X7"/>
<evidence type="ECO:0000259" key="2">
    <source>
        <dbReference type="PROSITE" id="PS50837"/>
    </source>
</evidence>
<dbReference type="OrthoDB" id="5967843at2759"/>
<name>A0A8H5B0X7_9AGAR</name>
<reference evidence="3 4" key="1">
    <citation type="journal article" date="2020" name="ISME J.">
        <title>Uncovering the hidden diversity of litter-decomposition mechanisms in mushroom-forming fungi.</title>
        <authorList>
            <person name="Floudas D."/>
            <person name="Bentzer J."/>
            <person name="Ahren D."/>
            <person name="Johansson T."/>
            <person name="Persson P."/>
            <person name="Tunlid A."/>
        </authorList>
    </citation>
    <scope>NUCLEOTIDE SEQUENCE [LARGE SCALE GENOMIC DNA]</scope>
    <source>
        <strain evidence="3 4">CBS 101986</strain>
    </source>
</reference>
<keyword evidence="1" id="KW-0677">Repeat</keyword>
<dbReference type="EMBL" id="JAACJJ010000044">
    <property type="protein sequence ID" value="KAF5314499.1"/>
    <property type="molecule type" value="Genomic_DNA"/>
</dbReference>
<dbReference type="Pfam" id="PF24883">
    <property type="entry name" value="NPHP3_N"/>
    <property type="match status" value="1"/>
</dbReference>
<evidence type="ECO:0000256" key="1">
    <source>
        <dbReference type="ARBA" id="ARBA00022737"/>
    </source>
</evidence>
<dbReference type="InterPro" id="IPR027417">
    <property type="entry name" value="P-loop_NTPase"/>
</dbReference>
<accession>A0A8H5B0X7</accession>
<dbReference type="Proteomes" id="UP000567179">
    <property type="component" value="Unassembled WGS sequence"/>
</dbReference>
<feature type="domain" description="NACHT" evidence="2">
    <location>
        <begin position="241"/>
        <end position="389"/>
    </location>
</feature>
<comment type="caution">
    <text evidence="3">The sequence shown here is derived from an EMBL/GenBank/DDBJ whole genome shotgun (WGS) entry which is preliminary data.</text>
</comment>
<gene>
    <name evidence="3" type="ORF">D9619_011957</name>
</gene>
<evidence type="ECO:0000313" key="4">
    <source>
        <dbReference type="Proteomes" id="UP000567179"/>
    </source>
</evidence>
<dbReference type="InterPro" id="IPR056884">
    <property type="entry name" value="NPHP3-like_N"/>
</dbReference>
<protein>
    <recommendedName>
        <fullName evidence="2">NACHT domain-containing protein</fullName>
    </recommendedName>
</protein>